<feature type="region of interest" description="Disordered" evidence="1">
    <location>
        <begin position="102"/>
        <end position="123"/>
    </location>
</feature>
<protein>
    <submittedName>
        <fullName evidence="3">Uncharacterized protein LOC116305698</fullName>
    </submittedName>
</protein>
<dbReference type="GO" id="GO:0000077">
    <property type="term" value="P:DNA damage checkpoint signaling"/>
    <property type="evidence" value="ECO:0007669"/>
    <property type="project" value="InterPro"/>
</dbReference>
<sequence>MFPKYGNPKGFLVRVPCGKSRGGIFKMASKRKKKRKPSELMERFKPPLMFVESPIQGSKHYCTPVQAARNPYMAPSIPVDNLTAKWVSPQFTLHENSPIFQETRRRRRKCKKNSEDERQTQRNAKMTIASLDFENKAKSARKKTRIKTTLRRSTRIKAKELDKYEHFLFGEGTSVTPNVRKMKVLAPETPECHVTMIPVVLRKLRLGHDKNEKFKVQER</sequence>
<dbReference type="GO" id="GO:0005694">
    <property type="term" value="C:chromosome"/>
    <property type="evidence" value="ECO:0007669"/>
    <property type="project" value="TreeGrafter"/>
</dbReference>
<dbReference type="GeneID" id="116305698"/>
<gene>
    <name evidence="3" type="primary">LOC116305698</name>
</gene>
<dbReference type="Proteomes" id="UP000515163">
    <property type="component" value="Unplaced"/>
</dbReference>
<name>A0A6P8IW23_ACTTE</name>
<evidence type="ECO:0000313" key="2">
    <source>
        <dbReference type="Proteomes" id="UP000515163"/>
    </source>
</evidence>
<dbReference type="KEGG" id="aten:116305698"/>
<keyword evidence="2" id="KW-1185">Reference proteome</keyword>
<dbReference type="RefSeq" id="XP_031571526.1">
    <property type="nucleotide sequence ID" value="XM_031715666.1"/>
</dbReference>
<dbReference type="GO" id="GO:0005634">
    <property type="term" value="C:nucleus"/>
    <property type="evidence" value="ECO:0007669"/>
    <property type="project" value="InterPro"/>
</dbReference>
<organism evidence="2 3">
    <name type="scientific">Actinia tenebrosa</name>
    <name type="common">Australian red waratah sea anemone</name>
    <dbReference type="NCBI Taxonomy" id="6105"/>
    <lineage>
        <taxon>Eukaryota</taxon>
        <taxon>Metazoa</taxon>
        <taxon>Cnidaria</taxon>
        <taxon>Anthozoa</taxon>
        <taxon>Hexacorallia</taxon>
        <taxon>Actiniaria</taxon>
        <taxon>Actiniidae</taxon>
        <taxon>Actinia</taxon>
    </lineage>
</organism>
<dbReference type="GO" id="GO:0000725">
    <property type="term" value="P:recombinational repair"/>
    <property type="evidence" value="ECO:0007669"/>
    <property type="project" value="TreeGrafter"/>
</dbReference>
<dbReference type="Pfam" id="PF15319">
    <property type="entry name" value="RHINO"/>
    <property type="match status" value="1"/>
</dbReference>
<proteinExistence type="predicted"/>
<dbReference type="PANTHER" id="PTHR35541">
    <property type="entry name" value="RAD9, HUS1, RAD1-INTERACTING NUCLEAR ORPHAN PROTEIN 1"/>
    <property type="match status" value="1"/>
</dbReference>
<dbReference type="PANTHER" id="PTHR35541:SF1">
    <property type="entry name" value="RAD9, HUS1, RAD1-INTERACTING NUCLEAR ORPHAN PROTEIN 1"/>
    <property type="match status" value="1"/>
</dbReference>
<dbReference type="InterPro" id="IPR029293">
    <property type="entry name" value="RHNO1"/>
</dbReference>
<dbReference type="AlphaFoldDB" id="A0A6P8IW23"/>
<accession>A0A6P8IW23</accession>
<reference evidence="3" key="1">
    <citation type="submission" date="2025-08" db="UniProtKB">
        <authorList>
            <consortium name="RefSeq"/>
        </authorList>
    </citation>
    <scope>IDENTIFICATION</scope>
    <source>
        <tissue evidence="3">Tentacle</tissue>
    </source>
</reference>
<evidence type="ECO:0000256" key="1">
    <source>
        <dbReference type="SAM" id="MobiDB-lite"/>
    </source>
</evidence>
<dbReference type="OrthoDB" id="5974437at2759"/>
<evidence type="ECO:0000313" key="3">
    <source>
        <dbReference type="RefSeq" id="XP_031571526.1"/>
    </source>
</evidence>
<dbReference type="InParanoid" id="A0A6P8IW23"/>
<dbReference type="GO" id="GO:0071479">
    <property type="term" value="P:cellular response to ionizing radiation"/>
    <property type="evidence" value="ECO:0007669"/>
    <property type="project" value="InterPro"/>
</dbReference>